<evidence type="ECO:0000256" key="1">
    <source>
        <dbReference type="SAM" id="Phobius"/>
    </source>
</evidence>
<evidence type="ECO:0000313" key="3">
    <source>
        <dbReference type="Proteomes" id="UP000618445"/>
    </source>
</evidence>
<keyword evidence="3" id="KW-1185">Reference proteome</keyword>
<proteinExistence type="predicted"/>
<gene>
    <name evidence="2" type="ORF">H6G05_21605</name>
</gene>
<organism evidence="2 3">
    <name type="scientific">Phormidium tenue FACHB-1050</name>
    <dbReference type="NCBI Taxonomy" id="2692857"/>
    <lineage>
        <taxon>Bacteria</taxon>
        <taxon>Bacillati</taxon>
        <taxon>Cyanobacteriota</taxon>
        <taxon>Cyanophyceae</taxon>
        <taxon>Oscillatoriophycideae</taxon>
        <taxon>Oscillatoriales</taxon>
        <taxon>Oscillatoriaceae</taxon>
        <taxon>Phormidium</taxon>
    </lineage>
</organism>
<evidence type="ECO:0000313" key="2">
    <source>
        <dbReference type="EMBL" id="MBD2319423.1"/>
    </source>
</evidence>
<keyword evidence="1" id="KW-1133">Transmembrane helix</keyword>
<sequence length="189" mass="21054">MFDTDLSSVLGQVSSFLSLSPLSENLLWVGLGLLVVVASILYFFNQNKVKLPQNITEQAKNFTDKIQEETGELADIAQDKIDLVISEYKRLLPYVEELGLTVQGFSIEAGLLPQVKTTLIGSIDKIKPEAIERIKKENENNKLLVAILNAVLMAKKCHQQLESVYISILKDIVVDIKLGIPPSISIRFQ</sequence>
<keyword evidence="1" id="KW-0472">Membrane</keyword>
<feature type="transmembrane region" description="Helical" evidence="1">
    <location>
        <begin position="26"/>
        <end position="44"/>
    </location>
</feature>
<protein>
    <submittedName>
        <fullName evidence="2">Uncharacterized protein</fullName>
    </submittedName>
</protein>
<accession>A0ABR8CGI3</accession>
<dbReference type="EMBL" id="JACJQY010000051">
    <property type="protein sequence ID" value="MBD2319423.1"/>
    <property type="molecule type" value="Genomic_DNA"/>
</dbReference>
<dbReference type="RefSeq" id="WP_190581426.1">
    <property type="nucleotide sequence ID" value="NZ_JACJQY010000051.1"/>
</dbReference>
<keyword evidence="1" id="KW-0812">Transmembrane</keyword>
<comment type="caution">
    <text evidence="2">The sequence shown here is derived from an EMBL/GenBank/DDBJ whole genome shotgun (WGS) entry which is preliminary data.</text>
</comment>
<reference evidence="2 3" key="1">
    <citation type="journal article" date="2020" name="ISME J.">
        <title>Comparative genomics reveals insights into cyanobacterial evolution and habitat adaptation.</title>
        <authorList>
            <person name="Chen M.Y."/>
            <person name="Teng W.K."/>
            <person name="Zhao L."/>
            <person name="Hu C.X."/>
            <person name="Zhou Y.K."/>
            <person name="Han B.P."/>
            <person name="Song L.R."/>
            <person name="Shu W.S."/>
        </authorList>
    </citation>
    <scope>NUCLEOTIDE SEQUENCE [LARGE SCALE GENOMIC DNA]</scope>
    <source>
        <strain evidence="2 3">FACHB-1050</strain>
    </source>
</reference>
<name>A0ABR8CGI3_9CYAN</name>
<dbReference type="Proteomes" id="UP000618445">
    <property type="component" value="Unassembled WGS sequence"/>
</dbReference>